<evidence type="ECO:0000313" key="2">
    <source>
        <dbReference type="EMBL" id="CAF4534804.1"/>
    </source>
</evidence>
<gene>
    <name evidence="2" type="ORF">TSG867_LOCUS23536</name>
</gene>
<name>A0A820XXV3_9BILA</name>
<feature type="region of interest" description="Disordered" evidence="1">
    <location>
        <begin position="1"/>
        <end position="24"/>
    </location>
</feature>
<dbReference type="Gene3D" id="2.40.50.140">
    <property type="entry name" value="Nucleic acid-binding proteins"/>
    <property type="match status" value="1"/>
</dbReference>
<organism evidence="2 3">
    <name type="scientific">Rotaria socialis</name>
    <dbReference type="NCBI Taxonomy" id="392032"/>
    <lineage>
        <taxon>Eukaryota</taxon>
        <taxon>Metazoa</taxon>
        <taxon>Spiralia</taxon>
        <taxon>Gnathifera</taxon>
        <taxon>Rotifera</taxon>
        <taxon>Eurotatoria</taxon>
        <taxon>Bdelloidea</taxon>
        <taxon>Philodinida</taxon>
        <taxon>Philodinidae</taxon>
        <taxon>Rotaria</taxon>
    </lineage>
</organism>
<proteinExistence type="predicted"/>
<dbReference type="InterPro" id="IPR012340">
    <property type="entry name" value="NA-bd_OB-fold"/>
</dbReference>
<comment type="caution">
    <text evidence="2">The sequence shown here is derived from an EMBL/GenBank/DDBJ whole genome shotgun (WGS) entry which is preliminary data.</text>
</comment>
<evidence type="ECO:0000256" key="1">
    <source>
        <dbReference type="SAM" id="MobiDB-lite"/>
    </source>
</evidence>
<accession>A0A820XXV3</accession>
<evidence type="ECO:0000313" key="3">
    <source>
        <dbReference type="Proteomes" id="UP000663862"/>
    </source>
</evidence>
<dbReference type="AlphaFoldDB" id="A0A820XXV3"/>
<reference evidence="2" key="1">
    <citation type="submission" date="2021-02" db="EMBL/GenBank/DDBJ databases">
        <authorList>
            <person name="Nowell W R."/>
        </authorList>
    </citation>
    <scope>NUCLEOTIDE SEQUENCE</scope>
</reference>
<sequence length="159" mass="18192">MERTEINAGSTEGEPAVRDHNGTITVSNDDPAIVNNNELVILEKGVKGTVVTVNRIKHYSFIKRKDKIQSQDIFAREASIINESNQRKFFISDTCKFDLIKTQRGLEAVNINIIERNINSISKLPKIPKKKENEETQISTEFFKQTITELFREALNKKK</sequence>
<dbReference type="Proteomes" id="UP000663862">
    <property type="component" value="Unassembled WGS sequence"/>
</dbReference>
<dbReference type="EMBL" id="CAJOBQ010002037">
    <property type="protein sequence ID" value="CAF4534804.1"/>
    <property type="molecule type" value="Genomic_DNA"/>
</dbReference>
<dbReference type="SUPFAM" id="SSF50249">
    <property type="entry name" value="Nucleic acid-binding proteins"/>
    <property type="match status" value="1"/>
</dbReference>
<protein>
    <submittedName>
        <fullName evidence="2">Uncharacterized protein</fullName>
    </submittedName>
</protein>